<dbReference type="Gene3D" id="1.10.230.10">
    <property type="entry name" value="Cytochrome P450-Terp, domain 2"/>
    <property type="match status" value="1"/>
</dbReference>
<sequence>MDRWITTSEASARLGVKRGTLYSYVSRGVLTSRRMPGQAESLFDRAEVDSLAAAKHDGRRAGDRLLRFRAVATRVSTISDDRLLLRGTDITDICATMDFTAAARFVLDVDAPVPPPPVDLSAVEQVPVERRIPLTVALIAANDPLRADRTDAAARVLGVLPVLANVVPEIDLAHPWVDLLVTMLIDNGLAASTTAARVAASARAGVFDSLLAGYAALSGPLHGGAPASAYSLVEAVRGGVDVDRALADAVVDGRLPGFGHVIYGGDDPRATIVLDRLRADRPESTALAAAEVIIARAGRPVNVDLASAVVALELGLGPRAGEVLFQYGRTVGMAAHVVEEYGEAPLRWRGSNTGQGRQA</sequence>
<protein>
    <recommendedName>
        <fullName evidence="3">citrate synthase (unknown stereospecificity)</fullName>
        <ecNumber evidence="3">2.3.3.16</ecNumber>
    </recommendedName>
</protein>
<evidence type="ECO:0000256" key="4">
    <source>
        <dbReference type="ARBA" id="ARBA00022679"/>
    </source>
</evidence>
<dbReference type="eggNOG" id="COG0372">
    <property type="taxonomic scope" value="Bacteria"/>
</dbReference>
<comment type="pathway">
    <text evidence="1">Carbohydrate metabolism; tricarboxylic acid cycle.</text>
</comment>
<accession>M3VGW8</accession>
<dbReference type="Gene3D" id="1.10.580.10">
    <property type="entry name" value="Citrate Synthase, domain 1"/>
    <property type="match status" value="1"/>
</dbReference>
<dbReference type="UniPathway" id="UPA00223"/>
<comment type="caution">
    <text evidence="5">The sequence shown here is derived from an EMBL/GenBank/DDBJ whole genome shotgun (WGS) entry which is preliminary data.</text>
</comment>
<evidence type="ECO:0000256" key="1">
    <source>
        <dbReference type="ARBA" id="ARBA00005163"/>
    </source>
</evidence>
<comment type="similarity">
    <text evidence="2">Belongs to the citrate synthase family.</text>
</comment>
<evidence type="ECO:0000313" key="5">
    <source>
        <dbReference type="EMBL" id="GAC81274.1"/>
    </source>
</evidence>
<dbReference type="SUPFAM" id="SSF46955">
    <property type="entry name" value="Putative DNA-binding domain"/>
    <property type="match status" value="1"/>
</dbReference>
<dbReference type="InterPro" id="IPR016143">
    <property type="entry name" value="Citrate_synth-like_sm_a-sub"/>
</dbReference>
<dbReference type="GO" id="GO:0005975">
    <property type="term" value="P:carbohydrate metabolic process"/>
    <property type="evidence" value="ECO:0007669"/>
    <property type="project" value="TreeGrafter"/>
</dbReference>
<gene>
    <name evidence="5" type="ORF">GM1_031_00270</name>
</gene>
<evidence type="ECO:0000313" key="6">
    <source>
        <dbReference type="Proteomes" id="UP000035009"/>
    </source>
</evidence>
<dbReference type="GO" id="GO:0006099">
    <property type="term" value="P:tricarboxylic acid cycle"/>
    <property type="evidence" value="ECO:0007669"/>
    <property type="project" value="UniProtKB-UniPathway"/>
</dbReference>
<dbReference type="GO" id="GO:0036440">
    <property type="term" value="F:citrate synthase activity"/>
    <property type="evidence" value="ECO:0007669"/>
    <property type="project" value="UniProtKB-EC"/>
</dbReference>
<evidence type="ECO:0000256" key="3">
    <source>
        <dbReference type="ARBA" id="ARBA00012972"/>
    </source>
</evidence>
<dbReference type="GO" id="GO:0005829">
    <property type="term" value="C:cytosol"/>
    <property type="evidence" value="ECO:0007669"/>
    <property type="project" value="TreeGrafter"/>
</dbReference>
<keyword evidence="4" id="KW-0808">Transferase</keyword>
<dbReference type="EMBL" id="BAOP01000031">
    <property type="protein sequence ID" value="GAC81274.1"/>
    <property type="molecule type" value="Genomic_DNA"/>
</dbReference>
<name>M3VGW8_GORML</name>
<dbReference type="AlphaFoldDB" id="M3VGW8"/>
<dbReference type="InterPro" id="IPR009061">
    <property type="entry name" value="DNA-bd_dom_put_sf"/>
</dbReference>
<dbReference type="PANTHER" id="PTHR11739">
    <property type="entry name" value="CITRATE SYNTHASE"/>
    <property type="match status" value="1"/>
</dbReference>
<dbReference type="STRING" id="410332.SAMN04488550_1438"/>
<keyword evidence="6" id="KW-1185">Reference proteome</keyword>
<dbReference type="SUPFAM" id="SSF48256">
    <property type="entry name" value="Citrate synthase"/>
    <property type="match status" value="1"/>
</dbReference>
<dbReference type="InterPro" id="IPR002020">
    <property type="entry name" value="Citrate_synthase"/>
</dbReference>
<evidence type="ECO:0000256" key="2">
    <source>
        <dbReference type="ARBA" id="ARBA00010566"/>
    </source>
</evidence>
<dbReference type="PRINTS" id="PR00143">
    <property type="entry name" value="CITRTSNTHASE"/>
</dbReference>
<organism evidence="5 6">
    <name type="scientific">Gordonia malaquae NBRC 108250</name>
    <dbReference type="NCBI Taxonomy" id="1223542"/>
    <lineage>
        <taxon>Bacteria</taxon>
        <taxon>Bacillati</taxon>
        <taxon>Actinomycetota</taxon>
        <taxon>Actinomycetes</taxon>
        <taxon>Mycobacteriales</taxon>
        <taxon>Gordoniaceae</taxon>
        <taxon>Gordonia</taxon>
    </lineage>
</organism>
<dbReference type="RefSeq" id="WP_008380907.1">
    <property type="nucleotide sequence ID" value="NZ_BAOP01000031.1"/>
</dbReference>
<dbReference type="Proteomes" id="UP000035009">
    <property type="component" value="Unassembled WGS sequence"/>
</dbReference>
<reference evidence="5 6" key="1">
    <citation type="submission" date="2013-02" db="EMBL/GenBank/DDBJ databases">
        <title>Whole genome shotgun sequence of Gordonia malaquae NBRC 108250.</title>
        <authorList>
            <person name="Yoshida I."/>
            <person name="Hosoyama A."/>
            <person name="Tsuchikane K."/>
            <person name="Ando Y."/>
            <person name="Baba S."/>
            <person name="Ohji S."/>
            <person name="Hamada M."/>
            <person name="Tamura T."/>
            <person name="Yamazoe A."/>
            <person name="Yamazaki S."/>
            <person name="Fujita N."/>
        </authorList>
    </citation>
    <scope>NUCLEOTIDE SEQUENCE [LARGE SCALE GENOMIC DNA]</scope>
    <source>
        <strain evidence="5 6">NBRC 108250</strain>
    </source>
</reference>
<dbReference type="OrthoDB" id="9800864at2"/>
<dbReference type="Pfam" id="PF00285">
    <property type="entry name" value="Citrate_synt"/>
    <property type="match status" value="1"/>
</dbReference>
<dbReference type="InterPro" id="IPR016142">
    <property type="entry name" value="Citrate_synth-like_lrg_a-sub"/>
</dbReference>
<dbReference type="EC" id="2.3.3.16" evidence="3"/>
<dbReference type="PANTHER" id="PTHR11739:SF4">
    <property type="entry name" value="CITRATE SYNTHASE, PEROXISOMAL"/>
    <property type="match status" value="1"/>
</dbReference>
<proteinExistence type="inferred from homology"/>
<dbReference type="InterPro" id="IPR036969">
    <property type="entry name" value="Citrate_synthase_sf"/>
</dbReference>